<protein>
    <submittedName>
        <fullName evidence="1">Uncharacterized protein</fullName>
    </submittedName>
</protein>
<dbReference type="EMBL" id="LGUT01002742">
    <property type="protein sequence ID" value="KOG86579.1"/>
    <property type="molecule type" value="Genomic_DNA"/>
</dbReference>
<comment type="caution">
    <text evidence="1">The sequence shown here is derived from an EMBL/GenBank/DDBJ whole genome shotgun (WGS) entry which is preliminary data.</text>
</comment>
<gene>
    <name evidence="1" type="ORF">ADK38_30265</name>
</gene>
<proteinExistence type="predicted"/>
<reference evidence="1 2" key="1">
    <citation type="submission" date="2015-07" db="EMBL/GenBank/DDBJ databases">
        <authorList>
            <person name="Ju K.-S."/>
            <person name="Doroghazi J.R."/>
            <person name="Metcalf W.W."/>
        </authorList>
    </citation>
    <scope>NUCLEOTIDE SEQUENCE [LARGE SCALE GENOMIC DNA]</scope>
    <source>
        <strain evidence="1 2">NRRL B-3589</strain>
    </source>
</reference>
<name>A0ABR5IZK9_9ACTN</name>
<organism evidence="1 2">
    <name type="scientific">Streptomyces varsoviensis</name>
    <dbReference type="NCBI Taxonomy" id="67373"/>
    <lineage>
        <taxon>Bacteria</taxon>
        <taxon>Bacillati</taxon>
        <taxon>Actinomycetota</taxon>
        <taxon>Actinomycetes</taxon>
        <taxon>Kitasatosporales</taxon>
        <taxon>Streptomycetaceae</taxon>
        <taxon>Streptomyces</taxon>
    </lineage>
</organism>
<sequence length="127" mass="14323">MNAKRNKLREFQRRVDDILADLSASPAAPEHIARDKLVATELGSYDFSEAMTLYGSYYAVHSQLETLSKLLAGQIEAMGTAVHSASVSYDDIDLEQRERMWAVQADIKRFYHPQSQTKPSDEQASGW</sequence>
<evidence type="ECO:0000313" key="1">
    <source>
        <dbReference type="EMBL" id="KOG86579.1"/>
    </source>
</evidence>
<keyword evidence="2" id="KW-1185">Reference proteome</keyword>
<dbReference type="Proteomes" id="UP000037020">
    <property type="component" value="Unassembled WGS sequence"/>
</dbReference>
<evidence type="ECO:0000313" key="2">
    <source>
        <dbReference type="Proteomes" id="UP000037020"/>
    </source>
</evidence>
<accession>A0ABR5IZK9</accession>